<comment type="caution">
    <text evidence="1">The sequence shown here is derived from an EMBL/GenBank/DDBJ whole genome shotgun (WGS) entry which is preliminary data.</text>
</comment>
<protein>
    <recommendedName>
        <fullName evidence="2">KaiC-like domain-containing protein</fullName>
    </recommendedName>
</protein>
<organism evidence="1">
    <name type="scientific">Thermococcus litoralis</name>
    <dbReference type="NCBI Taxonomy" id="2265"/>
    <lineage>
        <taxon>Archaea</taxon>
        <taxon>Methanobacteriati</taxon>
        <taxon>Methanobacteriota</taxon>
        <taxon>Thermococci</taxon>
        <taxon>Thermococcales</taxon>
        <taxon>Thermococcaceae</taxon>
        <taxon>Thermococcus</taxon>
    </lineage>
</organism>
<dbReference type="InterPro" id="IPR027417">
    <property type="entry name" value="P-loop_NTPase"/>
</dbReference>
<gene>
    <name evidence="1" type="ORF">ENL40_05540</name>
</gene>
<reference evidence="1" key="1">
    <citation type="journal article" date="2020" name="mSystems">
        <title>Genome- and Community-Level Interaction Insights into Carbon Utilization and Element Cycling Functions of Hydrothermarchaeota in Hydrothermal Sediment.</title>
        <authorList>
            <person name="Zhou Z."/>
            <person name="Liu Y."/>
            <person name="Xu W."/>
            <person name="Pan J."/>
            <person name="Luo Z.H."/>
            <person name="Li M."/>
        </authorList>
    </citation>
    <scope>NUCLEOTIDE SEQUENCE [LARGE SCALE GENOMIC DNA]</scope>
    <source>
        <strain evidence="1">HyVt-93</strain>
    </source>
</reference>
<dbReference type="EMBL" id="DRTU01000230">
    <property type="protein sequence ID" value="HHI00914.1"/>
    <property type="molecule type" value="Genomic_DNA"/>
</dbReference>
<dbReference type="Proteomes" id="UP000886217">
    <property type="component" value="Unassembled WGS sequence"/>
</dbReference>
<sequence>MYSWEFDILDREIGKIKPTSYILFHEMDARSRGRELIFEFMKRKLEKGSLMSFFNVSCPLSVLFAMFKRHGIEPEKSLESDRFAIIDTFGSIYNIKYNVKNVWHIEGSISIELLSPKTAHIVKRIKERWAQMWDIHEKELWGVVMDISEYERIFSEEETLRYLEVAGEVRRRHEAYIKFPKGTNIWVYSGEGSRVLPSLYRRSQYVLRTKSEITEDGVKRELIVLKTPKLGKTRRFEYAFAKEGIKIRPVD</sequence>
<proteinExistence type="predicted"/>
<evidence type="ECO:0000313" key="1">
    <source>
        <dbReference type="EMBL" id="HHI00914.1"/>
    </source>
</evidence>
<dbReference type="Gene3D" id="3.40.50.300">
    <property type="entry name" value="P-loop containing nucleotide triphosphate hydrolases"/>
    <property type="match status" value="1"/>
</dbReference>
<evidence type="ECO:0008006" key="2">
    <source>
        <dbReference type="Google" id="ProtNLM"/>
    </source>
</evidence>
<name>A0A7C5JX01_THELI</name>
<dbReference type="AlphaFoldDB" id="A0A7C5JX01"/>
<accession>A0A7C5JX01</accession>